<dbReference type="EnsemblMetazoa" id="GAUT001011-RA">
    <property type="protein sequence ID" value="GAUT001011-PA"/>
    <property type="gene ID" value="GAUT001011"/>
</dbReference>
<dbReference type="PANTHER" id="PTHR24198">
    <property type="entry name" value="ANKYRIN REPEAT AND PROTEIN KINASE DOMAIN-CONTAINING PROTEIN"/>
    <property type="match status" value="1"/>
</dbReference>
<organism evidence="11 12">
    <name type="scientific">Glossina austeni</name>
    <name type="common">Savannah tsetse fly</name>
    <dbReference type="NCBI Taxonomy" id="7395"/>
    <lineage>
        <taxon>Eukaryota</taxon>
        <taxon>Metazoa</taxon>
        <taxon>Ecdysozoa</taxon>
        <taxon>Arthropoda</taxon>
        <taxon>Hexapoda</taxon>
        <taxon>Insecta</taxon>
        <taxon>Pterygota</taxon>
        <taxon>Neoptera</taxon>
        <taxon>Endopterygota</taxon>
        <taxon>Diptera</taxon>
        <taxon>Brachycera</taxon>
        <taxon>Muscomorpha</taxon>
        <taxon>Hippoboscoidea</taxon>
        <taxon>Glossinidae</taxon>
        <taxon>Glossina</taxon>
    </lineage>
</organism>
<reference evidence="11" key="1">
    <citation type="submission" date="2020-05" db="UniProtKB">
        <authorList>
            <consortium name="EnsemblMetazoa"/>
        </authorList>
    </citation>
    <scope>IDENTIFICATION</scope>
    <source>
        <strain evidence="11">TTRI</strain>
    </source>
</reference>
<feature type="repeat" description="ANK" evidence="7">
    <location>
        <begin position="546"/>
        <end position="578"/>
    </location>
</feature>
<feature type="transmembrane region" description="Helical" evidence="9">
    <location>
        <begin position="135"/>
        <end position="154"/>
    </location>
</feature>
<dbReference type="Pfam" id="PF12796">
    <property type="entry name" value="Ank_2"/>
    <property type="match status" value="6"/>
</dbReference>
<keyword evidence="12" id="KW-1185">Reference proteome</keyword>
<dbReference type="Proteomes" id="UP000078200">
    <property type="component" value="Unassembled WGS sequence"/>
</dbReference>
<feature type="transmembrane region" description="Helical" evidence="9">
    <location>
        <begin position="110"/>
        <end position="129"/>
    </location>
</feature>
<evidence type="ECO:0000256" key="4">
    <source>
        <dbReference type="ARBA" id="ARBA00022989"/>
    </source>
</evidence>
<keyword evidence="4 9" id="KW-1133">Transmembrane helix</keyword>
<dbReference type="Gene3D" id="1.25.40.20">
    <property type="entry name" value="Ankyrin repeat-containing domain"/>
    <property type="match status" value="8"/>
</dbReference>
<accession>A0A1A9UDM7</accession>
<dbReference type="PANTHER" id="PTHR24198:SF194">
    <property type="entry name" value="INVERSIN-A"/>
    <property type="match status" value="1"/>
</dbReference>
<dbReference type="Pfam" id="PF06271">
    <property type="entry name" value="RDD"/>
    <property type="match status" value="1"/>
</dbReference>
<feature type="repeat" description="ANK" evidence="7">
    <location>
        <begin position="745"/>
        <end position="774"/>
    </location>
</feature>
<evidence type="ECO:0000256" key="8">
    <source>
        <dbReference type="SAM" id="MobiDB-lite"/>
    </source>
</evidence>
<feature type="repeat" description="ANK" evidence="7">
    <location>
        <begin position="580"/>
        <end position="612"/>
    </location>
</feature>
<feature type="repeat" description="ANK" evidence="7">
    <location>
        <begin position="512"/>
        <end position="544"/>
    </location>
</feature>
<dbReference type="InterPro" id="IPR002110">
    <property type="entry name" value="Ankyrin_rpt"/>
</dbReference>
<dbReference type="Pfam" id="PF00023">
    <property type="entry name" value="Ank"/>
    <property type="match status" value="1"/>
</dbReference>
<feature type="repeat" description="ANK" evidence="7">
    <location>
        <begin position="775"/>
        <end position="807"/>
    </location>
</feature>
<evidence type="ECO:0000256" key="9">
    <source>
        <dbReference type="SAM" id="Phobius"/>
    </source>
</evidence>
<feature type="domain" description="RDD" evidence="10">
    <location>
        <begin position="95"/>
        <end position="189"/>
    </location>
</feature>
<dbReference type="GO" id="GO:0016020">
    <property type="term" value="C:membrane"/>
    <property type="evidence" value="ECO:0007669"/>
    <property type="project" value="UniProtKB-SubCell"/>
</dbReference>
<feature type="repeat" description="ANK" evidence="7">
    <location>
        <begin position="710"/>
        <end position="739"/>
    </location>
</feature>
<evidence type="ECO:0000259" key="10">
    <source>
        <dbReference type="Pfam" id="PF06271"/>
    </source>
</evidence>
<keyword evidence="2 9" id="KW-0812">Transmembrane</keyword>
<feature type="repeat" description="ANK" evidence="7">
    <location>
        <begin position="906"/>
        <end position="938"/>
    </location>
</feature>
<feature type="repeat" description="ANK" evidence="7">
    <location>
        <begin position="675"/>
        <end position="708"/>
    </location>
</feature>
<proteinExistence type="predicted"/>
<feature type="compositionally biased region" description="Basic and acidic residues" evidence="8">
    <location>
        <begin position="1178"/>
        <end position="1193"/>
    </location>
</feature>
<feature type="repeat" description="ANK" evidence="7">
    <location>
        <begin position="349"/>
        <end position="381"/>
    </location>
</feature>
<evidence type="ECO:0000256" key="3">
    <source>
        <dbReference type="ARBA" id="ARBA00022737"/>
    </source>
</evidence>
<evidence type="ECO:0000256" key="7">
    <source>
        <dbReference type="PROSITE-ProRule" id="PRU00023"/>
    </source>
</evidence>
<keyword evidence="6 9" id="KW-0472">Membrane</keyword>
<evidence type="ECO:0000313" key="12">
    <source>
        <dbReference type="Proteomes" id="UP000078200"/>
    </source>
</evidence>
<dbReference type="PROSITE" id="PS50297">
    <property type="entry name" value="ANK_REP_REGION"/>
    <property type="match status" value="14"/>
</dbReference>
<dbReference type="VEuPathDB" id="VectorBase:GAUT001011"/>
<feature type="repeat" description="ANK" evidence="7">
    <location>
        <begin position="446"/>
        <end position="478"/>
    </location>
</feature>
<dbReference type="AlphaFoldDB" id="A0A1A9UDM7"/>
<feature type="repeat" description="ANK" evidence="7">
    <location>
        <begin position="479"/>
        <end position="511"/>
    </location>
</feature>
<evidence type="ECO:0000256" key="5">
    <source>
        <dbReference type="ARBA" id="ARBA00023043"/>
    </source>
</evidence>
<evidence type="ECO:0000256" key="2">
    <source>
        <dbReference type="ARBA" id="ARBA00022692"/>
    </source>
</evidence>
<evidence type="ECO:0000256" key="6">
    <source>
        <dbReference type="ARBA" id="ARBA00023136"/>
    </source>
</evidence>
<feature type="repeat" description="ANK" evidence="7">
    <location>
        <begin position="384"/>
        <end position="408"/>
    </location>
</feature>
<feature type="repeat" description="ANK" evidence="7">
    <location>
        <begin position="610"/>
        <end position="638"/>
    </location>
</feature>
<protein>
    <recommendedName>
        <fullName evidence="10">RDD domain-containing protein</fullName>
    </recommendedName>
</protein>
<dbReference type="STRING" id="7395.A0A1A9UDM7"/>
<feature type="repeat" description="ANK" evidence="7">
    <location>
        <begin position="316"/>
        <end position="348"/>
    </location>
</feature>
<dbReference type="InterPro" id="IPR036770">
    <property type="entry name" value="Ankyrin_rpt-contain_sf"/>
</dbReference>
<comment type="subcellular location">
    <subcellularLocation>
        <location evidence="1">Membrane</location>
        <topology evidence="1">Multi-pass membrane protein</topology>
    </subcellularLocation>
</comment>
<evidence type="ECO:0000256" key="1">
    <source>
        <dbReference type="ARBA" id="ARBA00004141"/>
    </source>
</evidence>
<dbReference type="PRINTS" id="PR01415">
    <property type="entry name" value="ANKYRIN"/>
</dbReference>
<dbReference type="InterPro" id="IPR010432">
    <property type="entry name" value="RDD"/>
</dbReference>
<feature type="repeat" description="ANK" evidence="7">
    <location>
        <begin position="994"/>
        <end position="1044"/>
    </location>
</feature>
<name>A0A1A9UDM7_GLOAU</name>
<dbReference type="SMART" id="SM00248">
    <property type="entry name" value="ANK"/>
    <property type="match status" value="20"/>
</dbReference>
<keyword evidence="3" id="KW-0677">Repeat</keyword>
<evidence type="ECO:0000313" key="11">
    <source>
        <dbReference type="EnsemblMetazoa" id="GAUT001011-PA"/>
    </source>
</evidence>
<feature type="region of interest" description="Disordered" evidence="8">
    <location>
        <begin position="1178"/>
        <end position="1206"/>
    </location>
</feature>
<dbReference type="PROSITE" id="PS50088">
    <property type="entry name" value="ANK_REPEAT"/>
    <property type="match status" value="16"/>
</dbReference>
<dbReference type="SUPFAM" id="SSF48403">
    <property type="entry name" value="Ankyrin repeat"/>
    <property type="match status" value="3"/>
</dbReference>
<feature type="repeat" description="ANK" evidence="7">
    <location>
        <begin position="939"/>
        <end position="975"/>
    </location>
</feature>
<dbReference type="Pfam" id="PF13637">
    <property type="entry name" value="Ank_4"/>
    <property type="match status" value="2"/>
</dbReference>
<keyword evidence="5 7" id="KW-0040">ANK repeat</keyword>
<sequence>MYKEFLANFFNYAFLDPDINTGLISERYEILEDLDILLEDLVYIALEVLMITKLGWTPGKLLLAFDKRKQFFHDKIAKTVVMDYKPEECHLNLNYAGITRRVIADIIDYFILKGVSLVFVVFVWAILRTTIPQSLAIYTCSSFLLSIVFGVFMVKKSGGTPGQLSCGIHIKDANTLENVTLVQAIIREGEMGIGQQQPIRDTVDEVCTAVNSFIYDIIAANQKDDARKLLSLALKVRKFLLNANLGGFVNALRKYITGELIDKFIEQLIEEYTTEEQRKAFIKEVCEIVLATPLPEAKIAEKFLQILNKEHVTEKYSNTSLHLAAEQGNLNAVKYFVEKGGDISAQDEMGYTPLHLAAKQGNLDIIKYLVEKGADVDVYQGGWAAANSHLDIVKYLIENGANPNAIDGDGKTPLQRANEKGISDIVEYLAERVQQVTEVPQVTEDYSNTSLHLAAEQGNLNAVKYFVEKGTDINAKNERGNTPLHLAAKQSNLDIVKYLMEKGVDVNAKDRDGNTPLHIAARRGLLDIAKFLLEKGADVDAQENKFGRAPLHLAAAKGHLDIVKYLIEKGAYVNVAGGYDRTAPLYDAAIIGNLDVVKYLIASGADIKYGGGATLFLAVKKGDLDLVKYLVEKDVDVNTWMGRKTLLQTAIEEEKFGIAIFLVESGADITVKNGVGYTILHQAAEKGSLDLVKHLVEKKGMDVNIKSKYNNRTSLHLAAESGNLDLVKYLVEKGAHINVDYWIGTPLHTAVSKGNLEVVKYLVNAGANVNIKDGNKNTPLHLAAKNGNLDIVKYLIENGADPKAIDSDGKTPLDWAAQDCRLDIVEHLTEQATTEGQQITEGYSNTFSYLASEQGNLNKEGFFVEKGKDKKGEIPLDEGSGHVDIVGYSTEEGQQVTERSRVTCEPDNTSLHSAAKHGELDRVKCLVEKGADINAKDESGLTPLHQAVIYRAIYGSLDVVKYLVENGADINARSETGRRSFLEDGVGIGSKSKTGRTPLHYAAIHGLTSFAVVNGRITGGCLHGNLDVVKYLVKKGADLTARDEDGKTPLDLAKSGCNPQVVEFLLSRCRGRSRRDLASNSLMNNSIINWVKSFLPSSTESPALLTSRGHDNTTVTAIPEINTTVVNNTIMLGILATSLFNKTKHRQPIHENLLSPREQSMRLNNIDENMIIRAIQQGEEKFGDPDTKMDEAKVSGNKTRNVERNK</sequence>